<reference evidence="1 2" key="1">
    <citation type="submission" date="2018-11" db="EMBL/GenBank/DDBJ databases">
        <authorList>
            <consortium name="Pathogen Informatics"/>
        </authorList>
    </citation>
    <scope>NUCLEOTIDE SEQUENCE [LARGE SCALE GENOMIC DNA]</scope>
</reference>
<evidence type="ECO:0000313" key="1">
    <source>
        <dbReference type="EMBL" id="VDN14124.1"/>
    </source>
</evidence>
<dbReference type="Proteomes" id="UP000281553">
    <property type="component" value="Unassembled WGS sequence"/>
</dbReference>
<name>A0A3P7LBK6_DIBLA</name>
<protein>
    <submittedName>
        <fullName evidence="1">Uncharacterized protein</fullName>
    </submittedName>
</protein>
<gene>
    <name evidence="1" type="ORF">DILT_LOCUS9955</name>
</gene>
<dbReference type="OrthoDB" id="10523185at2759"/>
<dbReference type="Pfam" id="PF11540">
    <property type="entry name" value="Dynein_IC2"/>
    <property type="match status" value="1"/>
</dbReference>
<sequence length="208" mass="23103">MSAHDRKAELEQKKLKLAALREGRLKREGKLNDLVHSNFKVNATPAGDAEAILRDFGLLGPLDLNGKPKVDEPEIHERPKKLTVHKVNPVNIIPHEIVTYSKNTQTALEPICETPSVTMDTWTAATPLPHMGSPKGMTSLEWDDDILEALPYDDVGPLHGEGAHFFKNYDVNTPSKFFRSESPPNPPFCIVDLSCRLDTVEDCRLACG</sequence>
<evidence type="ECO:0000313" key="2">
    <source>
        <dbReference type="Proteomes" id="UP000281553"/>
    </source>
</evidence>
<dbReference type="EMBL" id="UYRU01058326">
    <property type="protein sequence ID" value="VDN14124.1"/>
    <property type="molecule type" value="Genomic_DNA"/>
</dbReference>
<organism evidence="1 2">
    <name type="scientific">Dibothriocephalus latus</name>
    <name type="common">Fish tapeworm</name>
    <name type="synonym">Diphyllobothrium latum</name>
    <dbReference type="NCBI Taxonomy" id="60516"/>
    <lineage>
        <taxon>Eukaryota</taxon>
        <taxon>Metazoa</taxon>
        <taxon>Spiralia</taxon>
        <taxon>Lophotrochozoa</taxon>
        <taxon>Platyhelminthes</taxon>
        <taxon>Cestoda</taxon>
        <taxon>Eucestoda</taxon>
        <taxon>Diphyllobothriidea</taxon>
        <taxon>Diphyllobothriidae</taxon>
        <taxon>Dibothriocephalus</taxon>
    </lineage>
</organism>
<accession>A0A3P7LBK6</accession>
<dbReference type="AlphaFoldDB" id="A0A3P7LBK6"/>
<dbReference type="GO" id="GO:0007018">
    <property type="term" value="P:microtubule-based movement"/>
    <property type="evidence" value="ECO:0007669"/>
    <property type="project" value="InterPro"/>
</dbReference>
<dbReference type="InterPro" id="IPR025956">
    <property type="entry name" value="DYNC1I1/DYNC1I2"/>
</dbReference>
<dbReference type="GO" id="GO:0005868">
    <property type="term" value="C:cytoplasmic dynein complex"/>
    <property type="evidence" value="ECO:0007669"/>
    <property type="project" value="InterPro"/>
</dbReference>
<proteinExistence type="predicted"/>
<keyword evidence="2" id="KW-1185">Reference proteome</keyword>